<proteinExistence type="predicted"/>
<dbReference type="EMBL" id="KP893290">
    <property type="protein sequence ID" value="AKC04720.1"/>
    <property type="molecule type" value="Genomic_DNA"/>
</dbReference>
<dbReference type="Pfam" id="PF25209">
    <property type="entry name" value="Phage_capsid_4"/>
    <property type="match status" value="1"/>
</dbReference>
<dbReference type="SUPFAM" id="SSF56563">
    <property type="entry name" value="Major capsid protein gp5"/>
    <property type="match status" value="1"/>
</dbReference>
<evidence type="ECO:0000313" key="1">
    <source>
        <dbReference type="EMBL" id="AKC04720.1"/>
    </source>
</evidence>
<dbReference type="KEGG" id="vg:26635632"/>
<protein>
    <submittedName>
        <fullName evidence="1">Capsid protein</fullName>
    </submittedName>
</protein>
<dbReference type="OrthoDB" id="7082at10239"/>
<accession>A0A0E3T9M6</accession>
<reference evidence="2" key="2">
    <citation type="submission" date="2015-03" db="EMBL/GenBank/DDBJ databases">
        <title>Complete genome analysis of two new bacteriophages isolated from impetigo strains of Staphylococcus aureus.</title>
        <authorList>
            <person name="Botka T."/>
            <person name="Ruzickova V."/>
            <person name="Konecna H."/>
            <person name="Pantucek R."/>
            <person name="Rychlik I."/>
            <person name="Zdrahal Z."/>
            <person name="Petras P."/>
            <person name="Doskar J."/>
        </authorList>
    </citation>
    <scope>NUCLEOTIDE SEQUENCE [LARGE SCALE GENOMIC DNA]</scope>
</reference>
<organism evidence="1 2">
    <name type="scientific">Staphylococcus phage B236</name>
    <dbReference type="NCBI Taxonomy" id="1636205"/>
    <lineage>
        <taxon>Viruses</taxon>
        <taxon>Duplodnaviria</taxon>
        <taxon>Heunggongvirae</taxon>
        <taxon>Uroviricota</taxon>
        <taxon>Caudoviricetes</taxon>
        <taxon>Azeredovirinae</taxon>
        <taxon>Phietavirus</taxon>
        <taxon>Phietavirus B236</taxon>
    </lineage>
</organism>
<evidence type="ECO:0000313" key="2">
    <source>
        <dbReference type="Proteomes" id="UP000033300"/>
    </source>
</evidence>
<dbReference type="GeneID" id="26635632"/>
<sequence>MPQGLTKTSNQIIPEVLAPMMQAQLEKKLRFASFAEVDSTLQGQPGDTLTFPAFVYSGDAQVVAEGEKIPTDILETKKREAKIRKIAKGTSITDEALLSGYGDPQGEQVRQHGLAHANKVDNDVLEALMGAKLTVNSDITKLNGLQSAIDKFNDEDLEPMVLFVNPLDAGKLRGDASTNFTRATELGDDIIVKGAFGEALGAIIVRTNKLEAGTAILAKKGAVKLILKRDFFLEVARDASTKTTALYSDKHYVAYLYDESKAVKITKGSGSLEM</sequence>
<dbReference type="Proteomes" id="UP000033300">
    <property type="component" value="Segment"/>
</dbReference>
<keyword evidence="2" id="KW-1185">Reference proteome</keyword>
<name>A0A0E3T9M6_9CAUD</name>
<reference evidence="1 2" key="1">
    <citation type="journal article" date="2015" name="Virus Genes">
        <title>Complete genome analysis of two new bacteriophages isolated from impetigo strains of Staphylococcus aureus.</title>
        <authorList>
            <person name="Botka T."/>
            <person name="Ruzickova V."/>
            <person name="Konecna H."/>
            <person name="Pantucek R."/>
            <person name="Rychlik I."/>
            <person name="Zdrahal Z."/>
            <person name="Petras P."/>
            <person name="Doskar J."/>
        </authorList>
    </citation>
    <scope>NUCLEOTIDE SEQUENCE [LARGE SCALE GENOMIC DNA]</scope>
</reference>
<dbReference type="RefSeq" id="YP_009209168.1">
    <property type="nucleotide sequence ID" value="NC_028915.1"/>
</dbReference>